<evidence type="ECO:0000256" key="3">
    <source>
        <dbReference type="SAM" id="MobiDB-lite"/>
    </source>
</evidence>
<evidence type="ECO:0000313" key="5">
    <source>
        <dbReference type="EMBL" id="CDW90789.1"/>
    </source>
</evidence>
<dbReference type="PROSITE" id="PS00108">
    <property type="entry name" value="PROTEIN_KINASE_ST"/>
    <property type="match status" value="1"/>
</dbReference>
<feature type="compositionally biased region" description="Polar residues" evidence="3">
    <location>
        <begin position="271"/>
        <end position="287"/>
    </location>
</feature>
<evidence type="ECO:0000256" key="2">
    <source>
        <dbReference type="ARBA" id="ARBA00023860"/>
    </source>
</evidence>
<dbReference type="InterPro" id="IPR008271">
    <property type="entry name" value="Ser/Thr_kinase_AS"/>
</dbReference>
<dbReference type="EC" id="2.7.11.1" evidence="1"/>
<dbReference type="GO" id="GO:0004674">
    <property type="term" value="F:protein serine/threonine kinase activity"/>
    <property type="evidence" value="ECO:0007669"/>
    <property type="project" value="UniProtKB-EC"/>
</dbReference>
<feature type="domain" description="Protein kinase" evidence="4">
    <location>
        <begin position="6"/>
        <end position="322"/>
    </location>
</feature>
<proteinExistence type="predicted"/>
<dbReference type="SMART" id="SM00220">
    <property type="entry name" value="S_TKc"/>
    <property type="match status" value="1"/>
</dbReference>
<dbReference type="PROSITE" id="PS50011">
    <property type="entry name" value="PROTEIN_KINASE_DOM"/>
    <property type="match status" value="1"/>
</dbReference>
<protein>
    <recommendedName>
        <fullName evidence="2">Casein kinase I</fullName>
        <ecNumber evidence="1">2.7.11.1</ecNumber>
    </recommendedName>
</protein>
<dbReference type="Gene3D" id="1.10.510.10">
    <property type="entry name" value="Transferase(Phosphotransferase) domain 1"/>
    <property type="match status" value="1"/>
</dbReference>
<dbReference type="PANTHER" id="PTHR11909">
    <property type="entry name" value="CASEIN KINASE-RELATED"/>
    <property type="match status" value="1"/>
</dbReference>
<dbReference type="Pfam" id="PF00069">
    <property type="entry name" value="Pkinase"/>
    <property type="match status" value="1"/>
</dbReference>
<dbReference type="InterPro" id="IPR000719">
    <property type="entry name" value="Prot_kinase_dom"/>
</dbReference>
<dbReference type="AlphaFoldDB" id="A0A078B8P6"/>
<dbReference type="OrthoDB" id="3265205at2759"/>
<sequence length="516" mass="60058">MIEEKYQILNIIGTGAVGKVWEIQDVQTGTKYALKQVIKIYSSYQKQQIYNLEFKTERVIYQKLQSKNAEGFPQYIGSRVTQKDKAYIILEKMGPSLARYLESTKRKLSMTQILQIGIQLVKQIEQLHAVGYIHRDIKLDNILLKKNTETALSEFQISLVDFGACRKYLDSQGNHIQKVQENSFQGNLAFASLNQMLCYGFFRNLLAEVGKIKFDENPDYASIIQAMQRQLLEIQQSSELQKWRQSSPNANCHLSPSPFTDSHMQSKRQEASTQENTPRGKQQKTSANSLFTQDLKGIVDENIKMIDYKKSKVEVKDAEISFKNKKQKNMQQNDYQSHAILDYELNLLSNQNLLFITQEKIDEGIFNFQLDSMYDKKENNPFINDQTGINLKQEHSKLQFLNKKIQGQTNQQHDNKLVNQVNIKENDCFAFENDLKQINRLEMNNDFQLQCLIRPPQSQQNDQIKRLMMIDSTDFDDMEINEEYQQKNGLLTDTKIELVYEFDNHTNNLKSICHSS</sequence>
<accession>A0A078B8P6</accession>
<dbReference type="EMBL" id="CCKQ01018805">
    <property type="protein sequence ID" value="CDW90789.1"/>
    <property type="molecule type" value="Genomic_DNA"/>
</dbReference>
<dbReference type="GO" id="GO:0005524">
    <property type="term" value="F:ATP binding"/>
    <property type="evidence" value="ECO:0007669"/>
    <property type="project" value="InterPro"/>
</dbReference>
<gene>
    <name evidence="5" type="primary">Contig15376.g16389</name>
    <name evidence="5" type="ORF">STYLEM_19936</name>
</gene>
<dbReference type="OMA" id="NENIMYK"/>
<feature type="compositionally biased region" description="Polar residues" evidence="3">
    <location>
        <begin position="245"/>
        <end position="263"/>
    </location>
</feature>
<evidence type="ECO:0000256" key="1">
    <source>
        <dbReference type="ARBA" id="ARBA00012513"/>
    </source>
</evidence>
<evidence type="ECO:0000259" key="4">
    <source>
        <dbReference type="PROSITE" id="PS50011"/>
    </source>
</evidence>
<evidence type="ECO:0000313" key="6">
    <source>
        <dbReference type="Proteomes" id="UP000039865"/>
    </source>
</evidence>
<dbReference type="Proteomes" id="UP000039865">
    <property type="component" value="Unassembled WGS sequence"/>
</dbReference>
<dbReference type="InterPro" id="IPR011009">
    <property type="entry name" value="Kinase-like_dom_sf"/>
</dbReference>
<name>A0A078B8P6_STYLE</name>
<dbReference type="InterPro" id="IPR050235">
    <property type="entry name" value="CK1_Ser-Thr_kinase"/>
</dbReference>
<dbReference type="SUPFAM" id="SSF56112">
    <property type="entry name" value="Protein kinase-like (PK-like)"/>
    <property type="match status" value="1"/>
</dbReference>
<keyword evidence="6" id="KW-1185">Reference proteome</keyword>
<reference evidence="5 6" key="1">
    <citation type="submission" date="2014-06" db="EMBL/GenBank/DDBJ databases">
        <authorList>
            <person name="Swart Estienne"/>
        </authorList>
    </citation>
    <scope>NUCLEOTIDE SEQUENCE [LARGE SCALE GENOMIC DNA]</scope>
    <source>
        <strain evidence="5 6">130c</strain>
    </source>
</reference>
<organism evidence="5 6">
    <name type="scientific">Stylonychia lemnae</name>
    <name type="common">Ciliate</name>
    <dbReference type="NCBI Taxonomy" id="5949"/>
    <lineage>
        <taxon>Eukaryota</taxon>
        <taxon>Sar</taxon>
        <taxon>Alveolata</taxon>
        <taxon>Ciliophora</taxon>
        <taxon>Intramacronucleata</taxon>
        <taxon>Spirotrichea</taxon>
        <taxon>Stichotrichia</taxon>
        <taxon>Sporadotrichida</taxon>
        <taxon>Oxytrichidae</taxon>
        <taxon>Stylonychinae</taxon>
        <taxon>Stylonychia</taxon>
    </lineage>
</organism>
<dbReference type="InParanoid" id="A0A078B8P6"/>
<feature type="region of interest" description="Disordered" evidence="3">
    <location>
        <begin position="245"/>
        <end position="287"/>
    </location>
</feature>